<sequence>MKSQQLYDTNYLNQEQGSLVAQILETQRNLTNSINLDITSRVIKKENTEIMQKEYSILISQNLNLKKCFNIENKQHMTSITKTA</sequence>
<accession>A0AAJ6YQF0</accession>
<protein>
    <submittedName>
        <fullName evidence="2">Uncharacterized protein LOC105365812 isoform X2</fullName>
    </submittedName>
</protein>
<evidence type="ECO:0000313" key="1">
    <source>
        <dbReference type="Proteomes" id="UP000695007"/>
    </source>
</evidence>
<evidence type="ECO:0000313" key="2">
    <source>
        <dbReference type="RefSeq" id="XP_011502372.1"/>
    </source>
</evidence>
<keyword evidence="1" id="KW-1185">Reference proteome</keyword>
<dbReference type="AlphaFoldDB" id="A0AAJ6YQF0"/>
<dbReference type="Proteomes" id="UP000695007">
    <property type="component" value="Unplaced"/>
</dbReference>
<name>A0AAJ6YQF0_9HYME</name>
<dbReference type="GeneID" id="105365812"/>
<dbReference type="RefSeq" id="XP_011502372.1">
    <property type="nucleotide sequence ID" value="XM_011504070.1"/>
</dbReference>
<proteinExistence type="predicted"/>
<organism evidence="1 2">
    <name type="scientific">Ceratosolen solmsi marchali</name>
    <dbReference type="NCBI Taxonomy" id="326594"/>
    <lineage>
        <taxon>Eukaryota</taxon>
        <taxon>Metazoa</taxon>
        <taxon>Ecdysozoa</taxon>
        <taxon>Arthropoda</taxon>
        <taxon>Hexapoda</taxon>
        <taxon>Insecta</taxon>
        <taxon>Pterygota</taxon>
        <taxon>Neoptera</taxon>
        <taxon>Endopterygota</taxon>
        <taxon>Hymenoptera</taxon>
        <taxon>Apocrita</taxon>
        <taxon>Proctotrupomorpha</taxon>
        <taxon>Chalcidoidea</taxon>
        <taxon>Agaonidae</taxon>
        <taxon>Agaoninae</taxon>
        <taxon>Ceratosolen</taxon>
    </lineage>
</organism>
<gene>
    <name evidence="2" type="primary">LOC105365812</name>
</gene>
<reference evidence="2" key="1">
    <citation type="submission" date="2025-08" db="UniProtKB">
        <authorList>
            <consortium name="RefSeq"/>
        </authorList>
    </citation>
    <scope>IDENTIFICATION</scope>
</reference>